<dbReference type="AlphaFoldDB" id="A0AAN4YML0"/>
<organism evidence="1 2">
    <name type="scientific">Aspergillus oryzae</name>
    <name type="common">Yellow koji mold</name>
    <dbReference type="NCBI Taxonomy" id="5062"/>
    <lineage>
        <taxon>Eukaryota</taxon>
        <taxon>Fungi</taxon>
        <taxon>Dikarya</taxon>
        <taxon>Ascomycota</taxon>
        <taxon>Pezizomycotina</taxon>
        <taxon>Eurotiomycetes</taxon>
        <taxon>Eurotiomycetidae</taxon>
        <taxon>Eurotiales</taxon>
        <taxon>Aspergillaceae</taxon>
        <taxon>Aspergillus</taxon>
        <taxon>Aspergillus subgen. Circumdati</taxon>
    </lineage>
</organism>
<name>A0AAN4YML0_ASPOZ</name>
<reference evidence="1" key="1">
    <citation type="submission" date="2023-04" db="EMBL/GenBank/DDBJ databases">
        <title>Aspergillus oryzae NBRC 4228.</title>
        <authorList>
            <person name="Ichikawa N."/>
            <person name="Sato H."/>
            <person name="Tonouchi N."/>
        </authorList>
    </citation>
    <scope>NUCLEOTIDE SEQUENCE</scope>
    <source>
        <strain evidence="1">NBRC 4228</strain>
    </source>
</reference>
<comment type="caution">
    <text evidence="1">The sequence shown here is derived from an EMBL/GenBank/DDBJ whole genome shotgun (WGS) entry which is preliminary data.</text>
</comment>
<proteinExistence type="predicted"/>
<accession>A0AAN4YML0</accession>
<dbReference type="Proteomes" id="UP001165205">
    <property type="component" value="Unassembled WGS sequence"/>
</dbReference>
<sequence length="93" mass="10371">MVVDYGVEADGGPNKGDILEHTLVGRHASAQLDDSAAYCLAVNWMDQRRLMDCKKSDTMIWSPTSKVHPRSGPDKLFHTWLTGLWNMESLPVA</sequence>
<evidence type="ECO:0000313" key="2">
    <source>
        <dbReference type="Proteomes" id="UP001165205"/>
    </source>
</evidence>
<gene>
    <name evidence="1" type="ORF">Aory04_000819700</name>
</gene>
<dbReference type="EMBL" id="BSYA01000101">
    <property type="protein sequence ID" value="GMG32473.1"/>
    <property type="molecule type" value="Genomic_DNA"/>
</dbReference>
<protein>
    <submittedName>
        <fullName evidence="1">Unnamed protein product</fullName>
    </submittedName>
</protein>
<evidence type="ECO:0000313" key="1">
    <source>
        <dbReference type="EMBL" id="GMG32473.1"/>
    </source>
</evidence>